<dbReference type="SUPFAM" id="SSF58113">
    <property type="entry name" value="Apolipoprotein A-I"/>
    <property type="match status" value="1"/>
</dbReference>
<reference evidence="3" key="2">
    <citation type="submission" date="2020-06" db="EMBL/GenBank/DDBJ databases">
        <title>Helianthus annuus Genome sequencing and assembly Release 2.</title>
        <authorList>
            <person name="Gouzy J."/>
            <person name="Langlade N."/>
            <person name="Munos S."/>
        </authorList>
    </citation>
    <scope>NUCLEOTIDE SEQUENCE</scope>
    <source>
        <tissue evidence="3">Leaves</tissue>
    </source>
</reference>
<evidence type="ECO:0000313" key="3">
    <source>
        <dbReference type="EMBL" id="KAF5781121.1"/>
    </source>
</evidence>
<evidence type="ECO:0000256" key="2">
    <source>
        <dbReference type="SAM" id="MobiDB-lite"/>
    </source>
</evidence>
<evidence type="ECO:0000256" key="1">
    <source>
        <dbReference type="SAM" id="Coils"/>
    </source>
</evidence>
<gene>
    <name evidence="3" type="ORF">HanXRQr2_Chr11g0479811</name>
</gene>
<comment type="caution">
    <text evidence="3">The sequence shown here is derived from an EMBL/GenBank/DDBJ whole genome shotgun (WGS) entry which is preliminary data.</text>
</comment>
<sequence>MPRLKKGKQGSSHSGSDVMVELDEHLTGGKFSREEAALARSKPTPVFSGGFLPVNEVEGMDVENPEVSSKGAGKTSGEHKVVTFSGTTLGSSLGPDCFIGEEEDQVCISEDMEIDPATSEDKFVPDWDIRNKDSVMDELVARTFLFNISTPVDHARSRKMKSQDLGVAVLSNQAQSNIFVTELYRRWVESESVREDLEKEVRSLKRKIQMAPETEKKIAQLTTELQTHQEKLKSLTIQNQSSQAAAASAAEERDRVNTELKNFSESMKKQDEEHKSVLAKMEESFNNARIAYANMMRDVLKTGEADLKAQIEEMKCNHEAEMGGIKKENAALKASVDDLRATKTWLLSEGARLLAKNIHKGREMTGAVAAVNNAMSAVGVNSGLHSGYLHALKLKTPYLEVPLLNRNAAEELNTAVACFDSLTFPVVEDLPKLVNEPLFKIKEALSFANSGSSEK</sequence>
<evidence type="ECO:0000313" key="4">
    <source>
        <dbReference type="Proteomes" id="UP000215914"/>
    </source>
</evidence>
<reference evidence="3" key="1">
    <citation type="journal article" date="2017" name="Nature">
        <title>The sunflower genome provides insights into oil metabolism, flowering and Asterid evolution.</title>
        <authorList>
            <person name="Badouin H."/>
            <person name="Gouzy J."/>
            <person name="Grassa C.J."/>
            <person name="Murat F."/>
            <person name="Staton S.E."/>
            <person name="Cottret L."/>
            <person name="Lelandais-Briere C."/>
            <person name="Owens G.L."/>
            <person name="Carrere S."/>
            <person name="Mayjonade B."/>
            <person name="Legrand L."/>
            <person name="Gill N."/>
            <person name="Kane N.C."/>
            <person name="Bowers J.E."/>
            <person name="Hubner S."/>
            <person name="Bellec A."/>
            <person name="Berard A."/>
            <person name="Berges H."/>
            <person name="Blanchet N."/>
            <person name="Boniface M.C."/>
            <person name="Brunel D."/>
            <person name="Catrice O."/>
            <person name="Chaidir N."/>
            <person name="Claudel C."/>
            <person name="Donnadieu C."/>
            <person name="Faraut T."/>
            <person name="Fievet G."/>
            <person name="Helmstetter N."/>
            <person name="King M."/>
            <person name="Knapp S.J."/>
            <person name="Lai Z."/>
            <person name="Le Paslier M.C."/>
            <person name="Lippi Y."/>
            <person name="Lorenzon L."/>
            <person name="Mandel J.R."/>
            <person name="Marage G."/>
            <person name="Marchand G."/>
            <person name="Marquand E."/>
            <person name="Bret-Mestries E."/>
            <person name="Morien E."/>
            <person name="Nambeesan S."/>
            <person name="Nguyen T."/>
            <person name="Pegot-Espagnet P."/>
            <person name="Pouilly N."/>
            <person name="Raftis F."/>
            <person name="Sallet E."/>
            <person name="Schiex T."/>
            <person name="Thomas J."/>
            <person name="Vandecasteele C."/>
            <person name="Vares D."/>
            <person name="Vear F."/>
            <person name="Vautrin S."/>
            <person name="Crespi M."/>
            <person name="Mangin B."/>
            <person name="Burke J.M."/>
            <person name="Salse J."/>
            <person name="Munos S."/>
            <person name="Vincourt P."/>
            <person name="Rieseberg L.H."/>
            <person name="Langlade N.B."/>
        </authorList>
    </citation>
    <scope>NUCLEOTIDE SEQUENCE</scope>
    <source>
        <tissue evidence="3">Leaves</tissue>
    </source>
</reference>
<dbReference type="Gramene" id="mRNA:HanXRQr2_Chr11g0479811">
    <property type="protein sequence ID" value="mRNA:HanXRQr2_Chr11g0479811"/>
    <property type="gene ID" value="HanXRQr2_Chr11g0479811"/>
</dbReference>
<organism evidence="3 4">
    <name type="scientific">Helianthus annuus</name>
    <name type="common">Common sunflower</name>
    <dbReference type="NCBI Taxonomy" id="4232"/>
    <lineage>
        <taxon>Eukaryota</taxon>
        <taxon>Viridiplantae</taxon>
        <taxon>Streptophyta</taxon>
        <taxon>Embryophyta</taxon>
        <taxon>Tracheophyta</taxon>
        <taxon>Spermatophyta</taxon>
        <taxon>Magnoliopsida</taxon>
        <taxon>eudicotyledons</taxon>
        <taxon>Gunneridae</taxon>
        <taxon>Pentapetalae</taxon>
        <taxon>asterids</taxon>
        <taxon>campanulids</taxon>
        <taxon>Asterales</taxon>
        <taxon>Asteraceae</taxon>
        <taxon>Asteroideae</taxon>
        <taxon>Heliantheae alliance</taxon>
        <taxon>Heliantheae</taxon>
        <taxon>Helianthus</taxon>
    </lineage>
</organism>
<feature type="coiled-coil region" evidence="1">
    <location>
        <begin position="194"/>
        <end position="273"/>
    </location>
</feature>
<name>A0A9K3HMQ3_HELAN</name>
<dbReference type="EMBL" id="MNCJ02000326">
    <property type="protein sequence ID" value="KAF5781121.1"/>
    <property type="molecule type" value="Genomic_DNA"/>
</dbReference>
<feature type="region of interest" description="Disordered" evidence="2">
    <location>
        <begin position="1"/>
        <end position="26"/>
    </location>
</feature>
<keyword evidence="1" id="KW-0175">Coiled coil</keyword>
<dbReference type="AlphaFoldDB" id="A0A9K3HMQ3"/>
<proteinExistence type="predicted"/>
<protein>
    <submittedName>
        <fullName evidence="3">Uncharacterized protein</fullName>
    </submittedName>
</protein>
<dbReference type="Proteomes" id="UP000215914">
    <property type="component" value="Unassembled WGS sequence"/>
</dbReference>
<accession>A0A9K3HMQ3</accession>
<keyword evidence="4" id="KW-1185">Reference proteome</keyword>